<protein>
    <submittedName>
        <fullName evidence="1">Uncharacterized protein</fullName>
    </submittedName>
</protein>
<feature type="non-terminal residue" evidence="1">
    <location>
        <position position="1"/>
    </location>
</feature>
<organism evidence="1 2">
    <name type="scientific">Mya arenaria</name>
    <name type="common">Soft-shell clam</name>
    <dbReference type="NCBI Taxonomy" id="6604"/>
    <lineage>
        <taxon>Eukaryota</taxon>
        <taxon>Metazoa</taxon>
        <taxon>Spiralia</taxon>
        <taxon>Lophotrochozoa</taxon>
        <taxon>Mollusca</taxon>
        <taxon>Bivalvia</taxon>
        <taxon>Autobranchia</taxon>
        <taxon>Heteroconchia</taxon>
        <taxon>Euheterodonta</taxon>
        <taxon>Imparidentia</taxon>
        <taxon>Neoheterodontei</taxon>
        <taxon>Myida</taxon>
        <taxon>Myoidea</taxon>
        <taxon>Myidae</taxon>
        <taxon>Mya</taxon>
    </lineage>
</organism>
<dbReference type="EMBL" id="CP111018">
    <property type="protein sequence ID" value="WAR11179.1"/>
    <property type="molecule type" value="Genomic_DNA"/>
</dbReference>
<evidence type="ECO:0000313" key="1">
    <source>
        <dbReference type="EMBL" id="WAR11179.1"/>
    </source>
</evidence>
<dbReference type="Proteomes" id="UP001164746">
    <property type="component" value="Chromosome 7"/>
</dbReference>
<sequence>SFHIDIIGLCETFLTPSVHDNELVIPGYSFVRKDRLDKGGGVKKKQVKNSHDSITYRCYKGFDEDLFKADLVNSNLILIDSIADPNFALDIFYDTIHTALSDHTTIKQKRIKHARIIIFCTKILKITKKTRNKISSMIRKSKKSFYNDAIKNNKSSKFLWQNLNDITNNNKAHQFSIPNKLIINEKDIE</sequence>
<proteinExistence type="predicted"/>
<evidence type="ECO:0000313" key="2">
    <source>
        <dbReference type="Proteomes" id="UP001164746"/>
    </source>
</evidence>
<gene>
    <name evidence="1" type="ORF">MAR_036255</name>
</gene>
<feature type="non-terminal residue" evidence="1">
    <location>
        <position position="189"/>
    </location>
</feature>
<keyword evidence="2" id="KW-1185">Reference proteome</keyword>
<accession>A0ABY7ERZ8</accession>
<name>A0ABY7ERZ8_MYAAR</name>
<reference evidence="1" key="1">
    <citation type="submission" date="2022-11" db="EMBL/GenBank/DDBJ databases">
        <title>Centuries of genome instability and evolution in soft-shell clam transmissible cancer (bioRxiv).</title>
        <authorList>
            <person name="Hart S.F.M."/>
            <person name="Yonemitsu M.A."/>
            <person name="Giersch R.M."/>
            <person name="Beal B.F."/>
            <person name="Arriagada G."/>
            <person name="Davis B.W."/>
            <person name="Ostrander E.A."/>
            <person name="Goff S.P."/>
            <person name="Metzger M.J."/>
        </authorList>
    </citation>
    <scope>NUCLEOTIDE SEQUENCE</scope>
    <source>
        <strain evidence="1">MELC-2E11</strain>
        <tissue evidence="1">Siphon/mantle</tissue>
    </source>
</reference>